<evidence type="ECO:0000313" key="14">
    <source>
        <dbReference type="EnsemblMetazoa" id="Aqu2.1.21280_001"/>
    </source>
</evidence>
<dbReference type="InParanoid" id="A0A1X7U0G3"/>
<dbReference type="GO" id="GO:0005654">
    <property type="term" value="C:nucleoplasm"/>
    <property type="evidence" value="ECO:0007669"/>
    <property type="project" value="TreeGrafter"/>
</dbReference>
<dbReference type="EC" id="2.1.1.63" evidence="4"/>
<dbReference type="Gene3D" id="3.30.160.70">
    <property type="entry name" value="Methylated DNA-protein cysteine methyltransferase domain"/>
    <property type="match status" value="1"/>
</dbReference>
<evidence type="ECO:0000256" key="12">
    <source>
        <dbReference type="ARBA" id="ARBA00049348"/>
    </source>
</evidence>
<dbReference type="STRING" id="400682.A0A1X7U0G3"/>
<dbReference type="PANTHER" id="PTHR46460">
    <property type="entry name" value="METHYLATED-DNA--PROTEIN-CYSTEINE METHYLTRANSFERASE"/>
    <property type="match status" value="1"/>
</dbReference>
<dbReference type="AlphaFoldDB" id="A0A1X7U0G3"/>
<evidence type="ECO:0000256" key="3">
    <source>
        <dbReference type="ARBA" id="ARBA00008711"/>
    </source>
</evidence>
<protein>
    <recommendedName>
        <fullName evidence="5">Methylated-DNA--protein-cysteine methyltransferase</fullName>
        <ecNumber evidence="4">2.1.1.63</ecNumber>
    </recommendedName>
    <alternativeName>
        <fullName evidence="10">6-O-methylguanine-DNA methyltransferase</fullName>
    </alternativeName>
    <alternativeName>
        <fullName evidence="11">O-6-methylguanine-DNA-alkyltransferase</fullName>
    </alternativeName>
</protein>
<dbReference type="EnsemblMetazoa" id="XM_011407994.2">
    <property type="protein sequence ID" value="XP_011406296.1"/>
    <property type="gene ID" value="LOC105314068"/>
</dbReference>
<keyword evidence="9" id="KW-0234">DNA repair</keyword>
<dbReference type="InterPro" id="IPR014048">
    <property type="entry name" value="MethylDNA_cys_MeTrfase_DNA-bd"/>
</dbReference>
<comment type="catalytic activity">
    <reaction evidence="1">
        <text>a 4-O-methyl-thymidine in DNA + L-cysteinyl-[protein] = a thymidine in DNA + S-methyl-L-cysteinyl-[protein]</text>
        <dbReference type="Rhea" id="RHEA:53428"/>
        <dbReference type="Rhea" id="RHEA-COMP:10131"/>
        <dbReference type="Rhea" id="RHEA-COMP:10132"/>
        <dbReference type="Rhea" id="RHEA-COMP:13555"/>
        <dbReference type="Rhea" id="RHEA-COMP:13556"/>
        <dbReference type="ChEBI" id="CHEBI:29950"/>
        <dbReference type="ChEBI" id="CHEBI:82612"/>
        <dbReference type="ChEBI" id="CHEBI:137386"/>
        <dbReference type="ChEBI" id="CHEBI:137387"/>
        <dbReference type="EC" id="2.1.1.63"/>
    </reaction>
</comment>
<name>A0A1X7U0G3_AMPQE</name>
<evidence type="ECO:0000256" key="5">
    <source>
        <dbReference type="ARBA" id="ARBA00015377"/>
    </source>
</evidence>
<evidence type="ECO:0000256" key="10">
    <source>
        <dbReference type="ARBA" id="ARBA00030795"/>
    </source>
</evidence>
<dbReference type="Proteomes" id="UP000007879">
    <property type="component" value="Unassembled WGS sequence"/>
</dbReference>
<evidence type="ECO:0000313" key="15">
    <source>
        <dbReference type="Proteomes" id="UP000007879"/>
    </source>
</evidence>
<keyword evidence="8" id="KW-0227">DNA damage</keyword>
<dbReference type="SUPFAM" id="SSF46767">
    <property type="entry name" value="Methylated DNA-protein cysteine methyltransferase, C-terminal domain"/>
    <property type="match status" value="1"/>
</dbReference>
<keyword evidence="7" id="KW-0808">Transferase</keyword>
<comment type="similarity">
    <text evidence="3">Belongs to the MGMT family.</text>
</comment>
<evidence type="ECO:0000256" key="6">
    <source>
        <dbReference type="ARBA" id="ARBA00022603"/>
    </source>
</evidence>
<evidence type="ECO:0000256" key="11">
    <source>
        <dbReference type="ARBA" id="ARBA00031621"/>
    </source>
</evidence>
<feature type="domain" description="Methylated-DNA-[protein]-cysteine S-methyltransferase DNA binding" evidence="13">
    <location>
        <begin position="98"/>
        <end position="178"/>
    </location>
</feature>
<evidence type="ECO:0000256" key="2">
    <source>
        <dbReference type="ARBA" id="ARBA00003317"/>
    </source>
</evidence>
<dbReference type="GO" id="GO:0032259">
    <property type="term" value="P:methylation"/>
    <property type="evidence" value="ECO:0007669"/>
    <property type="project" value="UniProtKB-KW"/>
</dbReference>
<dbReference type="InterPro" id="IPR036217">
    <property type="entry name" value="MethylDNA_cys_MeTrfase_DNAb"/>
</dbReference>
<dbReference type="GO" id="GO:0003908">
    <property type="term" value="F:methylated-DNA-[protein]-cysteine S-methyltransferase activity"/>
    <property type="evidence" value="ECO:0007669"/>
    <property type="project" value="UniProtKB-EC"/>
</dbReference>
<organism evidence="14">
    <name type="scientific">Amphimedon queenslandica</name>
    <name type="common">Sponge</name>
    <dbReference type="NCBI Taxonomy" id="400682"/>
    <lineage>
        <taxon>Eukaryota</taxon>
        <taxon>Metazoa</taxon>
        <taxon>Porifera</taxon>
        <taxon>Demospongiae</taxon>
        <taxon>Heteroscleromorpha</taxon>
        <taxon>Haplosclerida</taxon>
        <taxon>Niphatidae</taxon>
        <taxon>Amphimedon</taxon>
    </lineage>
</organism>
<evidence type="ECO:0000256" key="8">
    <source>
        <dbReference type="ARBA" id="ARBA00022763"/>
    </source>
</evidence>
<dbReference type="Gene3D" id="1.10.10.10">
    <property type="entry name" value="Winged helix-like DNA-binding domain superfamily/Winged helix DNA-binding domain"/>
    <property type="match status" value="1"/>
</dbReference>
<dbReference type="KEGG" id="aqu:105314068"/>
<dbReference type="FunFam" id="1.10.10.10:FF:000214">
    <property type="entry name" value="Methylated-DNA--protein-cysteine methyltransferase"/>
    <property type="match status" value="1"/>
</dbReference>
<comment type="catalytic activity">
    <reaction evidence="12">
        <text>a 6-O-methyl-2'-deoxyguanosine in DNA + L-cysteinyl-[protein] = S-methyl-L-cysteinyl-[protein] + a 2'-deoxyguanosine in DNA</text>
        <dbReference type="Rhea" id="RHEA:24000"/>
        <dbReference type="Rhea" id="RHEA-COMP:10131"/>
        <dbReference type="Rhea" id="RHEA-COMP:10132"/>
        <dbReference type="Rhea" id="RHEA-COMP:11367"/>
        <dbReference type="Rhea" id="RHEA-COMP:11368"/>
        <dbReference type="ChEBI" id="CHEBI:29950"/>
        <dbReference type="ChEBI" id="CHEBI:82612"/>
        <dbReference type="ChEBI" id="CHEBI:85445"/>
        <dbReference type="ChEBI" id="CHEBI:85448"/>
        <dbReference type="EC" id="2.1.1.63"/>
    </reaction>
</comment>
<dbReference type="InterPro" id="IPR036388">
    <property type="entry name" value="WH-like_DNA-bd_sf"/>
</dbReference>
<gene>
    <name evidence="14" type="primary">105314068</name>
</gene>
<dbReference type="InterPro" id="IPR001497">
    <property type="entry name" value="MethylDNA_cys_MeTrfase_AS"/>
</dbReference>
<dbReference type="EnsemblMetazoa" id="Aqu2.1.21280_001">
    <property type="protein sequence ID" value="Aqu2.1.21280_001"/>
    <property type="gene ID" value="Aqu2.1.21280"/>
</dbReference>
<dbReference type="PANTHER" id="PTHR46460:SF1">
    <property type="entry name" value="METHYLATED-DNA--PROTEIN-CYSTEINE METHYLTRANSFERASE"/>
    <property type="match status" value="1"/>
</dbReference>
<evidence type="ECO:0000256" key="4">
    <source>
        <dbReference type="ARBA" id="ARBA00011918"/>
    </source>
</evidence>
<dbReference type="PROSITE" id="PS00374">
    <property type="entry name" value="MGMT"/>
    <property type="match status" value="1"/>
</dbReference>
<sequence>MAEPPPQSVALLYWSCLCPIRIEATSKGIYRIDLLIEKGADEKEKEVDEQIEALKCSPDIKINLKSCVNWLAKYFEGDFSFLNKKETFPVLDRSHEGQFASKVWKCLEKILPGETISYGEVATLTGSEGAARAVGQVMKNNKLSLILPCHRVIRSDGSLGHYSSGGTTIKQWLLQHESNH</sequence>
<accession>A0A1X7U0G3</accession>
<reference evidence="15" key="1">
    <citation type="journal article" date="2010" name="Nature">
        <title>The Amphimedon queenslandica genome and the evolution of animal complexity.</title>
        <authorList>
            <person name="Srivastava M."/>
            <person name="Simakov O."/>
            <person name="Chapman J."/>
            <person name="Fahey B."/>
            <person name="Gauthier M.E."/>
            <person name="Mitros T."/>
            <person name="Richards G.S."/>
            <person name="Conaco C."/>
            <person name="Dacre M."/>
            <person name="Hellsten U."/>
            <person name="Larroux C."/>
            <person name="Putnam N.H."/>
            <person name="Stanke M."/>
            <person name="Adamska M."/>
            <person name="Darling A."/>
            <person name="Degnan S.M."/>
            <person name="Oakley T.H."/>
            <person name="Plachetzki D.C."/>
            <person name="Zhai Y."/>
            <person name="Adamski M."/>
            <person name="Calcino A."/>
            <person name="Cummins S.F."/>
            <person name="Goodstein D.M."/>
            <person name="Harris C."/>
            <person name="Jackson D.J."/>
            <person name="Leys S.P."/>
            <person name="Shu S."/>
            <person name="Woodcroft B.J."/>
            <person name="Vervoort M."/>
            <person name="Kosik K.S."/>
            <person name="Manning G."/>
            <person name="Degnan B.M."/>
            <person name="Rokhsar D.S."/>
        </authorList>
    </citation>
    <scope>NUCLEOTIDE SEQUENCE [LARGE SCALE GENOMIC DNA]</scope>
</reference>
<dbReference type="Pfam" id="PF01035">
    <property type="entry name" value="DNA_binding_1"/>
    <property type="match status" value="1"/>
</dbReference>
<dbReference type="OrthoDB" id="1907495at2759"/>
<dbReference type="CDD" id="cd06445">
    <property type="entry name" value="ATase"/>
    <property type="match status" value="1"/>
</dbReference>
<keyword evidence="6" id="KW-0489">Methyltransferase</keyword>
<evidence type="ECO:0000259" key="13">
    <source>
        <dbReference type="Pfam" id="PF01035"/>
    </source>
</evidence>
<dbReference type="GO" id="GO:0006281">
    <property type="term" value="P:DNA repair"/>
    <property type="evidence" value="ECO:0007669"/>
    <property type="project" value="UniProtKB-KW"/>
</dbReference>
<reference evidence="14" key="2">
    <citation type="submission" date="2017-05" db="UniProtKB">
        <authorList>
            <consortium name="EnsemblMetazoa"/>
        </authorList>
    </citation>
    <scope>IDENTIFICATION</scope>
</reference>
<evidence type="ECO:0000256" key="1">
    <source>
        <dbReference type="ARBA" id="ARBA00001286"/>
    </source>
</evidence>
<proteinExistence type="inferred from homology"/>
<keyword evidence="15" id="KW-1185">Reference proteome</keyword>
<comment type="function">
    <text evidence="2">Involved in the cellular defense against the biological effects of O6-methylguanine (O6-MeG) and O4-methylthymine (O4-MeT) in DNA. Repairs the methylated nucleobase in DNA by stoichiometrically transferring the methyl group to a cysteine residue in the enzyme. This is a suicide reaction: the enzyme is irreversibly inactivated.</text>
</comment>
<evidence type="ECO:0000256" key="7">
    <source>
        <dbReference type="ARBA" id="ARBA00022679"/>
    </source>
</evidence>
<evidence type="ECO:0000256" key="9">
    <source>
        <dbReference type="ARBA" id="ARBA00023204"/>
    </source>
</evidence>
<dbReference type="NCBIfam" id="TIGR00589">
    <property type="entry name" value="ogt"/>
    <property type="match status" value="1"/>
</dbReference>